<dbReference type="EMBL" id="FPJA01000008">
    <property type="protein sequence ID" value="SFW46095.1"/>
    <property type="molecule type" value="Genomic_DNA"/>
</dbReference>
<dbReference type="GO" id="GO:0004525">
    <property type="term" value="F:ribonuclease III activity"/>
    <property type="evidence" value="ECO:0007669"/>
    <property type="project" value="InterPro"/>
</dbReference>
<keyword evidence="4" id="KW-0460">Magnesium</keyword>
<dbReference type="Proteomes" id="UP000183843">
    <property type="component" value="Unassembled WGS sequence"/>
</dbReference>
<dbReference type="HAMAP" id="MF_01468">
    <property type="entry name" value="RNase_Mini_III"/>
    <property type="match status" value="1"/>
</dbReference>
<evidence type="ECO:0000313" key="6">
    <source>
        <dbReference type="EMBL" id="SDZ75932.1"/>
    </source>
</evidence>
<evidence type="ECO:0000313" key="10">
    <source>
        <dbReference type="Proteomes" id="UP000183469"/>
    </source>
</evidence>
<dbReference type="EMBL" id="FNQG01000002">
    <property type="protein sequence ID" value="SDZ75932.1"/>
    <property type="molecule type" value="Genomic_DNA"/>
</dbReference>
<dbReference type="Proteomes" id="UP000183469">
    <property type="component" value="Unassembled WGS sequence"/>
</dbReference>
<keyword evidence="1 4" id="KW-0540">Nuclease</keyword>
<evidence type="ECO:0000256" key="3">
    <source>
        <dbReference type="ARBA" id="ARBA00022801"/>
    </source>
</evidence>
<protein>
    <recommendedName>
        <fullName evidence="4">Mini-ribonuclease 3</fullName>
        <shortName evidence="4">Mini-3</shortName>
        <shortName evidence="4">Mini-RNase 3</shortName>
        <ecNumber evidence="4">3.1.26.-</ecNumber>
    </recommendedName>
    <alternativeName>
        <fullName evidence="4">Mini-RNase III</fullName>
        <shortName evidence="4">Mini-III</shortName>
    </alternativeName>
</protein>
<comment type="function">
    <text evidence="4">Involved in correct processing of both the 5' and 3' ends of 23S rRNA precursor. Processes 30S rRNA precursor transcript even in absence of ribonuclease 3 (Rnc); Rnc processes 30S rRNA into smaller rRNA precursors.</text>
</comment>
<dbReference type="GO" id="GO:0019843">
    <property type="term" value="F:rRNA binding"/>
    <property type="evidence" value="ECO:0007669"/>
    <property type="project" value="UniProtKB-UniRule"/>
</dbReference>
<evidence type="ECO:0000259" key="5">
    <source>
        <dbReference type="Pfam" id="PF00636"/>
    </source>
</evidence>
<gene>
    <name evidence="4" type="primary">mrnC</name>
    <name evidence="8" type="ORF">SAMN02910323_1930</name>
    <name evidence="7" type="ORF">SAMN05216587_103231</name>
    <name evidence="6" type="ORF">SAMN05660648_00396</name>
</gene>
<dbReference type="RefSeq" id="WP_026761022.1">
    <property type="nucleotide sequence ID" value="NZ_FNQG01000002.1"/>
</dbReference>
<dbReference type="OrthoDB" id="46571at2"/>
<reference evidence="8" key="3">
    <citation type="submission" date="2016-11" db="EMBL/GenBank/DDBJ databases">
        <authorList>
            <person name="Jaros S."/>
            <person name="Januszkiewicz K."/>
            <person name="Wedrychowicz H."/>
        </authorList>
    </citation>
    <scope>NUCLEOTIDE SEQUENCE [LARGE SCALE GENOMIC DNA]</scope>
    <source>
        <strain evidence="8">C3</strain>
    </source>
</reference>
<evidence type="ECO:0000313" key="8">
    <source>
        <dbReference type="EMBL" id="SFW46095.1"/>
    </source>
</evidence>
<name>A0A1K1PET6_SELRU</name>
<reference evidence="9" key="2">
    <citation type="submission" date="2016-11" db="EMBL/GenBank/DDBJ databases">
        <authorList>
            <person name="Varghese N."/>
            <person name="Submissions S."/>
        </authorList>
    </citation>
    <scope>NUCLEOTIDE SEQUENCE [LARGE SCALE GENOMIC DNA]</scope>
    <source>
        <strain evidence="9">C3</strain>
    </source>
</reference>
<evidence type="ECO:0000256" key="4">
    <source>
        <dbReference type="HAMAP-Rule" id="MF_01468"/>
    </source>
</evidence>
<dbReference type="PANTHER" id="PTHR34276:SF1">
    <property type="entry name" value="MINI-RIBONUCLEASE 3"/>
    <property type="match status" value="1"/>
</dbReference>
<keyword evidence="4" id="KW-0694">RNA-binding</keyword>
<evidence type="ECO:0000313" key="9">
    <source>
        <dbReference type="Proteomes" id="UP000182958"/>
    </source>
</evidence>
<dbReference type="Gene3D" id="1.10.1520.10">
    <property type="entry name" value="Ribonuclease III domain"/>
    <property type="match status" value="1"/>
</dbReference>
<dbReference type="SUPFAM" id="SSF69065">
    <property type="entry name" value="RNase III domain-like"/>
    <property type="match status" value="1"/>
</dbReference>
<reference evidence="10 11" key="1">
    <citation type="submission" date="2016-10" db="EMBL/GenBank/DDBJ databases">
        <authorList>
            <person name="de Groot N.N."/>
        </authorList>
    </citation>
    <scope>NUCLEOTIDE SEQUENCE [LARGE SCALE GENOMIC DNA]</scope>
    <source>
        <strain evidence="6 10">DSM 2872</strain>
        <strain evidence="7 11">L14</strain>
    </source>
</reference>
<dbReference type="InterPro" id="IPR008226">
    <property type="entry name" value="Mini3_fam"/>
</dbReference>
<keyword evidence="4" id="KW-0690">Ribosome biogenesis</keyword>
<keyword evidence="9" id="KW-1185">Reference proteome</keyword>
<accession>A0A1K1PET6</accession>
<dbReference type="Proteomes" id="UP000182958">
    <property type="component" value="Unassembled WGS sequence"/>
</dbReference>
<comment type="subunit">
    <text evidence="4">Homodimer.</text>
</comment>
<proteinExistence type="inferred from homology"/>
<comment type="cofactor">
    <cofactor evidence="4">
        <name>Mg(2+)</name>
        <dbReference type="ChEBI" id="CHEBI:18420"/>
    </cofactor>
</comment>
<evidence type="ECO:0000256" key="2">
    <source>
        <dbReference type="ARBA" id="ARBA00022759"/>
    </source>
</evidence>
<evidence type="ECO:0000256" key="1">
    <source>
        <dbReference type="ARBA" id="ARBA00022722"/>
    </source>
</evidence>
<dbReference type="EMBL" id="FOJX01000003">
    <property type="protein sequence ID" value="SFA91130.1"/>
    <property type="molecule type" value="Genomic_DNA"/>
</dbReference>
<comment type="subcellular location">
    <subcellularLocation>
        <location evidence="4">Cytoplasm</location>
    </subcellularLocation>
</comment>
<dbReference type="EC" id="3.1.26.-" evidence="4"/>
<evidence type="ECO:0000313" key="7">
    <source>
        <dbReference type="EMBL" id="SFA91130.1"/>
    </source>
</evidence>
<evidence type="ECO:0000313" key="11">
    <source>
        <dbReference type="Proteomes" id="UP000183843"/>
    </source>
</evidence>
<dbReference type="Pfam" id="PF00636">
    <property type="entry name" value="Ribonuclease_3"/>
    <property type="match status" value="1"/>
</dbReference>
<dbReference type="PANTHER" id="PTHR34276">
    <property type="entry name" value="MINI-RIBONUCLEASE 3"/>
    <property type="match status" value="1"/>
</dbReference>
<dbReference type="AlphaFoldDB" id="A0A1K1PET6"/>
<dbReference type="InterPro" id="IPR036389">
    <property type="entry name" value="RNase_III_sf"/>
</dbReference>
<organism evidence="8 9">
    <name type="scientific">Selenomonas ruminantium</name>
    <dbReference type="NCBI Taxonomy" id="971"/>
    <lineage>
        <taxon>Bacteria</taxon>
        <taxon>Bacillati</taxon>
        <taxon>Bacillota</taxon>
        <taxon>Negativicutes</taxon>
        <taxon>Selenomonadales</taxon>
        <taxon>Selenomonadaceae</taxon>
        <taxon>Selenomonas</taxon>
    </lineage>
</organism>
<sequence length="163" mass="18838">MKFDHFKMLVEMMFQPDGDGGILQRYKDVDVKQLHPLVLAYVGDAYFHLYMRTRLLSYEQAKVQALHSFSAQMVSAVWQAKAYQGIEDKLTEEEKAIYRRGRNAKSHAPRSASVAEYHASTGFEALLGSLYLSEQNERLYEIAEMSFQIISQAMMKEIREKKS</sequence>
<keyword evidence="2 4" id="KW-0255">Endonuclease</keyword>
<dbReference type="GO" id="GO:0005737">
    <property type="term" value="C:cytoplasm"/>
    <property type="evidence" value="ECO:0007669"/>
    <property type="project" value="UniProtKB-SubCell"/>
</dbReference>
<feature type="active site" evidence="4">
    <location>
        <position position="44"/>
    </location>
</feature>
<dbReference type="InterPro" id="IPR000999">
    <property type="entry name" value="RNase_III_dom"/>
</dbReference>
<keyword evidence="4" id="KW-0963">Cytoplasm</keyword>
<keyword evidence="3 4" id="KW-0378">Hydrolase</keyword>
<dbReference type="GO" id="GO:0006364">
    <property type="term" value="P:rRNA processing"/>
    <property type="evidence" value="ECO:0007669"/>
    <property type="project" value="UniProtKB-UniRule"/>
</dbReference>
<feature type="domain" description="RNase III" evidence="5">
    <location>
        <begin position="38"/>
        <end position="134"/>
    </location>
</feature>
<keyword evidence="4" id="KW-0698">rRNA processing</keyword>
<comment type="similarity">
    <text evidence="4">Belongs to the MrnC RNase family.</text>
</comment>
<keyword evidence="4" id="KW-0699">rRNA-binding</keyword>